<dbReference type="AlphaFoldDB" id="A0A158QN64"/>
<organism evidence="1">
    <name type="scientific">Haemonchus placei</name>
    <name type="common">Barber's pole worm</name>
    <dbReference type="NCBI Taxonomy" id="6290"/>
    <lineage>
        <taxon>Eukaryota</taxon>
        <taxon>Metazoa</taxon>
        <taxon>Ecdysozoa</taxon>
        <taxon>Nematoda</taxon>
        <taxon>Chromadorea</taxon>
        <taxon>Rhabditida</taxon>
        <taxon>Rhabditina</taxon>
        <taxon>Rhabditomorpha</taxon>
        <taxon>Strongyloidea</taxon>
        <taxon>Trichostrongylidae</taxon>
        <taxon>Haemonchus</taxon>
    </lineage>
</organism>
<protein>
    <submittedName>
        <fullName evidence="1">Ovule protein</fullName>
    </submittedName>
</protein>
<proteinExistence type="predicted"/>
<sequence>LSGSIGRRTNDGRLTLVSDNSMAYPTTGVTHQIGNGPLLSGSWSCVNSVPSRNLLQCHCLICVVDPLLLESSSLWSCIISTLRNLRSLSSTL</sequence>
<reference evidence="1" key="1">
    <citation type="submission" date="2016-04" db="UniProtKB">
        <authorList>
            <consortium name="WormBaseParasite"/>
        </authorList>
    </citation>
    <scope>IDENTIFICATION</scope>
</reference>
<evidence type="ECO:0000313" key="1">
    <source>
        <dbReference type="WBParaSite" id="HPLM_0000984701-mRNA-1"/>
    </source>
</evidence>
<dbReference type="WBParaSite" id="HPLM_0000984701-mRNA-1">
    <property type="protein sequence ID" value="HPLM_0000984701-mRNA-1"/>
    <property type="gene ID" value="HPLM_0000984701"/>
</dbReference>
<name>A0A158QN64_HAEPC</name>
<accession>A0A158QN64</accession>